<protein>
    <submittedName>
        <fullName evidence="7">Transducer protein MpcT</fullName>
    </submittedName>
</protein>
<keyword evidence="5" id="KW-0472">Membrane</keyword>
<dbReference type="KEGG" id="salh:HMF8227_02010"/>
<dbReference type="GO" id="GO:0016020">
    <property type="term" value="C:membrane"/>
    <property type="evidence" value="ECO:0007669"/>
    <property type="project" value="UniProtKB-SubCell"/>
</dbReference>
<evidence type="ECO:0000313" key="8">
    <source>
        <dbReference type="Proteomes" id="UP000245728"/>
    </source>
</evidence>
<feature type="transmembrane region" description="Helical" evidence="5">
    <location>
        <begin position="79"/>
        <end position="97"/>
    </location>
</feature>
<comment type="similarity">
    <text evidence="3">Belongs to the methyl-accepting chemotaxis (MCP) protein family.</text>
</comment>
<sequence length="520" mass="56936">MLKNLWVYYDTSLSDRLKARFERDFEDADKVVLFTILAYGFIVAFLTSLHHGYFKLGIIGGGLVCALSFLAYKTMKGTLLSRLIMATALTAMMAISIQQSNGLGEGHFLFFLNFTILIRYRDVLPLVLLVGLTVVHHAVFTYCQSVGLDIAGTPLAIFSWGQETELGLVAPLIYHVVIAVLGAVIAGYYILDGNTKFIESNSVQLALEQASEGNLDVEIDRKAQSELSEQSRQFFERLRTFMAETHAMVETLRDRSVKDKASASKRYQHASEQQEQVTQLATAIHQMSASTEEISRNTQETASAIDDVAGKTQTGRGMTVSFQQSIKELADKVDESSSTISELAQNSSKIQGIVATIRGISEQTNLLALNAAIEAARAGEQGRGFAVVADEVRVLSQRTHDSTEEINAMIRSFEQATNSAVANMEHCQGLTGSSVEEATSVSELFDNIAQSIKAINDMAAQIATAAEQQTSVSEDINRNTTTIDDFANEFLNDAKKGTDNASQLAKLVEGIEARMAHYNY</sequence>
<feature type="transmembrane region" description="Helical" evidence="5">
    <location>
        <begin position="31"/>
        <end position="47"/>
    </location>
</feature>
<gene>
    <name evidence="7" type="ORF">HMF8227_02010</name>
</gene>
<evidence type="ECO:0000256" key="4">
    <source>
        <dbReference type="PROSITE-ProRule" id="PRU00284"/>
    </source>
</evidence>
<dbReference type="RefSeq" id="WP_109340051.1">
    <property type="nucleotide sequence ID" value="NZ_CP029347.1"/>
</dbReference>
<dbReference type="PROSITE" id="PS50111">
    <property type="entry name" value="CHEMOTAXIS_TRANSDUC_2"/>
    <property type="match status" value="1"/>
</dbReference>
<dbReference type="PANTHER" id="PTHR32089:SF117">
    <property type="entry name" value="METHYL ACCEPTING SENSORY TRANSDUCER WITH CACHE_1 SMALL MOLECULE BINDING DOMAIN"/>
    <property type="match status" value="1"/>
</dbReference>
<evidence type="ECO:0000256" key="3">
    <source>
        <dbReference type="ARBA" id="ARBA00029447"/>
    </source>
</evidence>
<keyword evidence="5" id="KW-1133">Transmembrane helix</keyword>
<reference evidence="7 8" key="1">
    <citation type="submission" date="2018-05" db="EMBL/GenBank/DDBJ databases">
        <title>Salinimonas sp. HMF8227 Genome sequencing and assembly.</title>
        <authorList>
            <person name="Kang H."/>
            <person name="Kang J."/>
            <person name="Cha I."/>
            <person name="Kim H."/>
            <person name="Joh K."/>
        </authorList>
    </citation>
    <scope>NUCLEOTIDE SEQUENCE [LARGE SCALE GENOMIC DNA]</scope>
    <source>
        <strain evidence="7 8">HMF8227</strain>
    </source>
</reference>
<keyword evidence="5" id="KW-0812">Transmembrane</keyword>
<comment type="subcellular location">
    <subcellularLocation>
        <location evidence="1">Membrane</location>
    </subcellularLocation>
</comment>
<feature type="transmembrane region" description="Helical" evidence="5">
    <location>
        <begin position="172"/>
        <end position="191"/>
    </location>
</feature>
<dbReference type="Gene3D" id="1.10.287.950">
    <property type="entry name" value="Methyl-accepting chemotaxis protein"/>
    <property type="match status" value="1"/>
</dbReference>
<proteinExistence type="inferred from homology"/>
<dbReference type="GO" id="GO:0004888">
    <property type="term" value="F:transmembrane signaling receptor activity"/>
    <property type="evidence" value="ECO:0007669"/>
    <property type="project" value="InterPro"/>
</dbReference>
<feature type="transmembrane region" description="Helical" evidence="5">
    <location>
        <begin position="53"/>
        <end position="72"/>
    </location>
</feature>
<dbReference type="EMBL" id="CP029347">
    <property type="protein sequence ID" value="AWL12480.1"/>
    <property type="molecule type" value="Genomic_DNA"/>
</dbReference>
<dbReference type="InterPro" id="IPR004090">
    <property type="entry name" value="Chemotax_Me-accpt_rcpt"/>
</dbReference>
<organism evidence="7 8">
    <name type="scientific">Saliniradius amylolyticus</name>
    <dbReference type="NCBI Taxonomy" id="2183582"/>
    <lineage>
        <taxon>Bacteria</taxon>
        <taxon>Pseudomonadati</taxon>
        <taxon>Pseudomonadota</taxon>
        <taxon>Gammaproteobacteria</taxon>
        <taxon>Alteromonadales</taxon>
        <taxon>Alteromonadaceae</taxon>
        <taxon>Saliniradius</taxon>
    </lineage>
</organism>
<keyword evidence="8" id="KW-1185">Reference proteome</keyword>
<evidence type="ECO:0000256" key="1">
    <source>
        <dbReference type="ARBA" id="ARBA00004370"/>
    </source>
</evidence>
<dbReference type="GO" id="GO:0006935">
    <property type="term" value="P:chemotaxis"/>
    <property type="evidence" value="ECO:0007669"/>
    <property type="project" value="InterPro"/>
</dbReference>
<dbReference type="GO" id="GO:0007165">
    <property type="term" value="P:signal transduction"/>
    <property type="evidence" value="ECO:0007669"/>
    <property type="project" value="UniProtKB-KW"/>
</dbReference>
<dbReference type="PRINTS" id="PR00260">
    <property type="entry name" value="CHEMTRNSDUCR"/>
</dbReference>
<name>A0A2S2E5H6_9ALTE</name>
<dbReference type="FunFam" id="1.10.287.950:FF:000001">
    <property type="entry name" value="Methyl-accepting chemotaxis sensory transducer"/>
    <property type="match status" value="1"/>
</dbReference>
<dbReference type="CDD" id="cd11386">
    <property type="entry name" value="MCP_signal"/>
    <property type="match status" value="1"/>
</dbReference>
<evidence type="ECO:0000313" key="7">
    <source>
        <dbReference type="EMBL" id="AWL12480.1"/>
    </source>
</evidence>
<dbReference type="InterPro" id="IPR004089">
    <property type="entry name" value="MCPsignal_dom"/>
</dbReference>
<dbReference type="OrthoDB" id="5800769at2"/>
<dbReference type="Proteomes" id="UP000245728">
    <property type="component" value="Chromosome"/>
</dbReference>
<keyword evidence="2 4" id="KW-0807">Transducer</keyword>
<dbReference type="PANTHER" id="PTHR32089">
    <property type="entry name" value="METHYL-ACCEPTING CHEMOTAXIS PROTEIN MCPB"/>
    <property type="match status" value="1"/>
</dbReference>
<dbReference type="SMART" id="SM00283">
    <property type="entry name" value="MA"/>
    <property type="match status" value="1"/>
</dbReference>
<evidence type="ECO:0000259" key="6">
    <source>
        <dbReference type="PROSITE" id="PS50111"/>
    </source>
</evidence>
<dbReference type="Pfam" id="PF00015">
    <property type="entry name" value="MCPsignal"/>
    <property type="match status" value="1"/>
</dbReference>
<dbReference type="SUPFAM" id="SSF58104">
    <property type="entry name" value="Methyl-accepting chemotaxis protein (MCP) signaling domain"/>
    <property type="match status" value="1"/>
</dbReference>
<dbReference type="AlphaFoldDB" id="A0A2S2E5H6"/>
<feature type="transmembrane region" description="Helical" evidence="5">
    <location>
        <begin position="109"/>
        <end position="132"/>
    </location>
</feature>
<feature type="domain" description="Methyl-accepting transducer" evidence="6">
    <location>
        <begin position="248"/>
        <end position="484"/>
    </location>
</feature>
<accession>A0A2S2E5H6</accession>
<evidence type="ECO:0000256" key="2">
    <source>
        <dbReference type="ARBA" id="ARBA00023224"/>
    </source>
</evidence>
<evidence type="ECO:0000256" key="5">
    <source>
        <dbReference type="SAM" id="Phobius"/>
    </source>
</evidence>